<feature type="compositionally biased region" description="Low complexity" evidence="1">
    <location>
        <begin position="22"/>
        <end position="36"/>
    </location>
</feature>
<dbReference type="SMART" id="SM00256">
    <property type="entry name" value="FBOX"/>
    <property type="match status" value="1"/>
</dbReference>
<reference evidence="3 4" key="1">
    <citation type="submission" date="2020-11" db="EMBL/GenBank/DDBJ databases">
        <authorList>
            <person name="Wallbank WR R."/>
            <person name="Pardo Diaz C."/>
            <person name="Kozak K."/>
            <person name="Martin S."/>
            <person name="Jiggins C."/>
            <person name="Moest M."/>
            <person name="Warren A I."/>
            <person name="Generalovic N T."/>
            <person name="Byers J.R.P. K."/>
            <person name="Montejo-Kovacevich G."/>
            <person name="Yen C E."/>
        </authorList>
    </citation>
    <scope>NUCLEOTIDE SEQUENCE [LARGE SCALE GENOMIC DNA]</scope>
</reference>
<keyword evidence="4" id="KW-1185">Reference proteome</keyword>
<dbReference type="SUPFAM" id="SSF81383">
    <property type="entry name" value="F-box domain"/>
    <property type="match status" value="1"/>
</dbReference>
<dbReference type="Proteomes" id="UP000594454">
    <property type="component" value="Chromosome 2"/>
</dbReference>
<sequence length="344" mass="37464">MTISRVFVCKMEVHSSESKSNATAVAGSTTTGTGEATKQKENENGNGATTAVVAANSTVDDSKVRTVGAKASFQGSSFAESSPSGAGMLLLEESTMETMPQYCHQLFASIASSQPSQIDLLMILIYSVALESGFALSRVVAEADLDSTYWGSIFHAKNVDKLSKLSTGLSSNTENFSLRLSLYKFPGAVDSRLVGIQSGDSFIVTITPDNDSPGYSLCLSLPRYVLYSVKSRNIAARFQNLKELAFILKEYIFCPARIDLLELCEVDAYVGLGGIPEEIIFLILSKLKIKDIQSLSKTSQKMRYFCENYRRILSMNSSNRRDSSTSGVPSSASIGFFRRITDDY</sequence>
<evidence type="ECO:0000259" key="2">
    <source>
        <dbReference type="PROSITE" id="PS50181"/>
    </source>
</evidence>
<feature type="domain" description="F-box" evidence="2">
    <location>
        <begin position="269"/>
        <end position="315"/>
    </location>
</feature>
<dbReference type="FunCoup" id="A0A7R8UM80">
    <property type="interactions" value="8"/>
</dbReference>
<dbReference type="Gene3D" id="3.40.1000.30">
    <property type="match status" value="1"/>
</dbReference>
<dbReference type="OrthoDB" id="101791at2759"/>
<dbReference type="EMBL" id="LR899010">
    <property type="protein sequence ID" value="CAD7083405.1"/>
    <property type="molecule type" value="Genomic_DNA"/>
</dbReference>
<dbReference type="PROSITE" id="PS50181">
    <property type="entry name" value="FBOX"/>
    <property type="match status" value="1"/>
</dbReference>
<feature type="region of interest" description="Disordered" evidence="1">
    <location>
        <begin position="18"/>
        <end position="48"/>
    </location>
</feature>
<organism evidence="3 4">
    <name type="scientific">Hermetia illucens</name>
    <name type="common">Black soldier fly</name>
    <dbReference type="NCBI Taxonomy" id="343691"/>
    <lineage>
        <taxon>Eukaryota</taxon>
        <taxon>Metazoa</taxon>
        <taxon>Ecdysozoa</taxon>
        <taxon>Arthropoda</taxon>
        <taxon>Hexapoda</taxon>
        <taxon>Insecta</taxon>
        <taxon>Pterygota</taxon>
        <taxon>Neoptera</taxon>
        <taxon>Endopterygota</taxon>
        <taxon>Diptera</taxon>
        <taxon>Brachycera</taxon>
        <taxon>Stratiomyomorpha</taxon>
        <taxon>Stratiomyidae</taxon>
        <taxon>Hermetiinae</taxon>
        <taxon>Hermetia</taxon>
    </lineage>
</organism>
<protein>
    <recommendedName>
        <fullName evidence="2">F-box domain-containing protein</fullName>
    </recommendedName>
</protein>
<dbReference type="InParanoid" id="A0A7R8UM80"/>
<accession>A0A7R8UM80</accession>
<name>A0A7R8UM80_HERIL</name>
<dbReference type="InterPro" id="IPR001810">
    <property type="entry name" value="F-box_dom"/>
</dbReference>
<evidence type="ECO:0000313" key="3">
    <source>
        <dbReference type="EMBL" id="CAD7083405.1"/>
    </source>
</evidence>
<gene>
    <name evidence="3" type="ORF">HERILL_LOCUS6369</name>
</gene>
<evidence type="ECO:0000256" key="1">
    <source>
        <dbReference type="SAM" id="MobiDB-lite"/>
    </source>
</evidence>
<dbReference type="AlphaFoldDB" id="A0A7R8UM80"/>
<proteinExistence type="predicted"/>
<evidence type="ECO:0000313" key="4">
    <source>
        <dbReference type="Proteomes" id="UP000594454"/>
    </source>
</evidence>
<dbReference type="InterPro" id="IPR036047">
    <property type="entry name" value="F-box-like_dom_sf"/>
</dbReference>
<dbReference type="Pfam" id="PF00646">
    <property type="entry name" value="F-box"/>
    <property type="match status" value="1"/>
</dbReference>